<protein>
    <submittedName>
        <fullName evidence="2">NADH:flavin oxidoreductase/NADH oxidase family protein</fullName>
    </submittedName>
</protein>
<dbReference type="GO" id="GO:0016491">
    <property type="term" value="F:oxidoreductase activity"/>
    <property type="evidence" value="ECO:0007669"/>
    <property type="project" value="InterPro"/>
</dbReference>
<comment type="caution">
    <text evidence="2">The sequence shown here is derived from an EMBL/GenBank/DDBJ whole genome shotgun (WGS) entry which is preliminary data.</text>
</comment>
<name>A0A327SBC7_9SPHI</name>
<proteinExistence type="predicted"/>
<reference evidence="2 3" key="1">
    <citation type="submission" date="2018-06" db="EMBL/GenBank/DDBJ databases">
        <title>Genomic Encyclopedia of Archaeal and Bacterial Type Strains, Phase II (KMG-II): from individual species to whole genera.</title>
        <authorList>
            <person name="Goeker M."/>
        </authorList>
    </citation>
    <scope>NUCLEOTIDE SEQUENCE [LARGE SCALE GENOMIC DNA]</scope>
    <source>
        <strain evidence="2 3">DSM 14825</strain>
    </source>
</reference>
<sequence length="177" mass="19867">MNPFINDRTDEYGGSIENRSRFLLEAIDASITEIGAEKVAVRLTPYGGLHELPQYDEIEETYAYLAAELGKRGIIYIHLMDQKSRGSFALPDGFLKRFRTNFNGIIILAGGMDKELSEKYIREGLIDLAAFGEAFIANPDLTDRLKYGYELALPNRDLHYGGAEHGYTDYPVYAGKS</sequence>
<dbReference type="GO" id="GO:0010181">
    <property type="term" value="F:FMN binding"/>
    <property type="evidence" value="ECO:0007669"/>
    <property type="project" value="InterPro"/>
</dbReference>
<dbReference type="PANTHER" id="PTHR22893">
    <property type="entry name" value="NADH OXIDOREDUCTASE-RELATED"/>
    <property type="match status" value="1"/>
</dbReference>
<evidence type="ECO:0000259" key="1">
    <source>
        <dbReference type="Pfam" id="PF00724"/>
    </source>
</evidence>
<dbReference type="PANTHER" id="PTHR22893:SF91">
    <property type="entry name" value="NADPH DEHYDROGENASE 2-RELATED"/>
    <property type="match status" value="1"/>
</dbReference>
<evidence type="ECO:0000313" key="2">
    <source>
        <dbReference type="EMBL" id="RAJ26336.1"/>
    </source>
</evidence>
<dbReference type="SUPFAM" id="SSF51395">
    <property type="entry name" value="FMN-linked oxidoreductases"/>
    <property type="match status" value="1"/>
</dbReference>
<gene>
    <name evidence="2" type="ORF">LY11_03780</name>
</gene>
<accession>A0A327SBC7</accession>
<dbReference type="InterPro" id="IPR045247">
    <property type="entry name" value="Oye-like"/>
</dbReference>
<dbReference type="InterPro" id="IPR001155">
    <property type="entry name" value="OxRdtase_FMN_N"/>
</dbReference>
<dbReference type="EMBL" id="QLLR01000023">
    <property type="protein sequence ID" value="RAJ26336.1"/>
    <property type="molecule type" value="Genomic_DNA"/>
</dbReference>
<evidence type="ECO:0000313" key="3">
    <source>
        <dbReference type="Proteomes" id="UP000249754"/>
    </source>
</evidence>
<feature type="domain" description="NADH:flavin oxidoreductase/NADH oxidase N-terminal" evidence="1">
    <location>
        <begin position="2"/>
        <end position="150"/>
    </location>
</feature>
<dbReference type="Gene3D" id="3.20.20.70">
    <property type="entry name" value="Aldolase class I"/>
    <property type="match status" value="1"/>
</dbReference>
<dbReference type="Pfam" id="PF00724">
    <property type="entry name" value="Oxidored_FMN"/>
    <property type="match status" value="1"/>
</dbReference>
<organism evidence="2 3">
    <name type="scientific">Pedobacter cryoconitis</name>
    <dbReference type="NCBI Taxonomy" id="188932"/>
    <lineage>
        <taxon>Bacteria</taxon>
        <taxon>Pseudomonadati</taxon>
        <taxon>Bacteroidota</taxon>
        <taxon>Sphingobacteriia</taxon>
        <taxon>Sphingobacteriales</taxon>
        <taxon>Sphingobacteriaceae</taxon>
        <taxon>Pedobacter</taxon>
    </lineage>
</organism>
<dbReference type="InterPro" id="IPR013785">
    <property type="entry name" value="Aldolase_TIM"/>
</dbReference>
<dbReference type="Proteomes" id="UP000249754">
    <property type="component" value="Unassembled WGS sequence"/>
</dbReference>
<dbReference type="AlphaFoldDB" id="A0A327SBC7"/>